<evidence type="ECO:0000256" key="3">
    <source>
        <dbReference type="ARBA" id="ARBA00022801"/>
    </source>
</evidence>
<evidence type="ECO:0000259" key="7">
    <source>
        <dbReference type="Pfam" id="PF13205"/>
    </source>
</evidence>
<keyword evidence="10" id="KW-1185">Reference proteome</keyword>
<dbReference type="PANTHER" id="PTHR31321">
    <property type="entry name" value="ACYL-COA THIOESTER HYDROLASE YBHC-RELATED"/>
    <property type="match status" value="1"/>
</dbReference>
<dbReference type="Pfam" id="PF13205">
    <property type="entry name" value="Big_5"/>
    <property type="match status" value="1"/>
</dbReference>
<keyword evidence="2 5" id="KW-0732">Signal</keyword>
<comment type="similarity">
    <text evidence="1">Belongs to the pectinesterase family.</text>
</comment>
<reference evidence="9 10" key="1">
    <citation type="submission" date="2020-05" db="EMBL/GenBank/DDBJ databases">
        <title>Distinct polysaccharide utilization as determinants for interspecies competition between intestinal Prevotella spp.</title>
        <authorList>
            <person name="Galvez E.J.C."/>
            <person name="Iljazovic A."/>
            <person name="Strowig T."/>
        </authorList>
    </citation>
    <scope>NUCLEOTIDE SEQUENCE [LARGE SCALE GENOMIC DNA]</scope>
    <source>
        <strain evidence="9 10">PMUR</strain>
    </source>
</reference>
<feature type="domain" description="Pectinesterase catalytic" evidence="6">
    <location>
        <begin position="1111"/>
        <end position="1362"/>
    </location>
</feature>
<evidence type="ECO:0000256" key="1">
    <source>
        <dbReference type="ARBA" id="ARBA00008891"/>
    </source>
</evidence>
<feature type="domain" description="SbsA Ig-like" evidence="7">
    <location>
        <begin position="936"/>
        <end position="1038"/>
    </location>
</feature>
<organism evidence="9 10">
    <name type="scientific">Xylanibacter muris</name>
    <dbReference type="NCBI Taxonomy" id="2736290"/>
    <lineage>
        <taxon>Bacteria</taxon>
        <taxon>Pseudomonadati</taxon>
        <taxon>Bacteroidota</taxon>
        <taxon>Bacteroidia</taxon>
        <taxon>Bacteroidales</taxon>
        <taxon>Prevotellaceae</taxon>
        <taxon>Xylanibacter</taxon>
    </lineage>
</organism>
<dbReference type="EMBL" id="JABKKF010000002">
    <property type="protein sequence ID" value="NPD91204.1"/>
    <property type="molecule type" value="Genomic_DNA"/>
</dbReference>
<feature type="chain" id="PRO_5046993988" evidence="5">
    <location>
        <begin position="24"/>
        <end position="1502"/>
    </location>
</feature>
<evidence type="ECO:0000256" key="5">
    <source>
        <dbReference type="SAM" id="SignalP"/>
    </source>
</evidence>
<dbReference type="InterPro" id="IPR011050">
    <property type="entry name" value="Pectin_lyase_fold/virulence"/>
</dbReference>
<dbReference type="SUPFAM" id="SSF51126">
    <property type="entry name" value="Pectin lyase-like"/>
    <property type="match status" value="1"/>
</dbReference>
<dbReference type="Pfam" id="PF18998">
    <property type="entry name" value="Flg_new_2"/>
    <property type="match status" value="2"/>
</dbReference>
<dbReference type="InterPro" id="IPR000070">
    <property type="entry name" value="Pectinesterase_cat"/>
</dbReference>
<evidence type="ECO:0000259" key="6">
    <source>
        <dbReference type="Pfam" id="PF01095"/>
    </source>
</evidence>
<dbReference type="Pfam" id="PF01095">
    <property type="entry name" value="Pectinesterase"/>
    <property type="match status" value="1"/>
</dbReference>
<feature type="domain" description="Bacterial repeat" evidence="8">
    <location>
        <begin position="603"/>
        <end position="674"/>
    </location>
</feature>
<comment type="caution">
    <text evidence="9">The sequence shown here is derived from an EMBL/GenBank/DDBJ whole genome shotgun (WGS) entry which is preliminary data.</text>
</comment>
<dbReference type="InterPro" id="IPR044060">
    <property type="entry name" value="Bacterial_rp_domain"/>
</dbReference>
<evidence type="ECO:0000256" key="2">
    <source>
        <dbReference type="ARBA" id="ARBA00022729"/>
    </source>
</evidence>
<keyword evidence="4" id="KW-0063">Aspartyl esterase</keyword>
<dbReference type="InterPro" id="IPR032812">
    <property type="entry name" value="SbsA_Ig"/>
</dbReference>
<protein>
    <submittedName>
        <fullName evidence="9">Pectin esterase</fullName>
    </submittedName>
</protein>
<accession>A0ABX2AJA3</accession>
<dbReference type="RefSeq" id="WP_172273296.1">
    <property type="nucleotide sequence ID" value="NZ_CASGMU010000002.1"/>
</dbReference>
<dbReference type="Proteomes" id="UP000714420">
    <property type="component" value="Unassembled WGS sequence"/>
</dbReference>
<dbReference type="InterPro" id="IPR012334">
    <property type="entry name" value="Pectin_lyas_fold"/>
</dbReference>
<evidence type="ECO:0000313" key="10">
    <source>
        <dbReference type="Proteomes" id="UP000714420"/>
    </source>
</evidence>
<sequence length="1502" mass="161633">MAKRFLSFVILLVCLGGVIPANAAFRDIKIDLTDANFLTSDEAVEGASLSFGVAVADDGTQTRVLADDASANIVLTGNFHTREHGWGNFSSTVDVEGPVRISMGTCAWGGDVTVKNAAGEVVAKFNTNTGACYHNDKNANIASAYYKGTDATTLTISGGSYTPYIAVEKVDPSDLVDEATVTFSLGDMTAEGDLLPEAQKVEVGSKVVVPANRTLYIEGKTLTGWTDGTATYAIGEELTVSEDITLTPVFTDNTVSVADRTDAVTLKWDFQRQNGAPLMSYQNKTGIYVTQAVVNGRTIDVKLDFDTNNGGKIANGNWTDWCQMNNGTKLSVPSCKGAAVSLEAYETITTTTIDGQNDYTQANTISYIIGNTAEIVDIVIGNGSYYRYVSVVLPVLASGGKTYTDEYAGAVWNFNADKDFVAANTVAPADGFSSAVANIGDLEVTGTGTGQAKDADGNLVRFLKLKPSGSTKAAEWTVKPSKGLVFTPTKVSAYIQRFGTDAENGVTVSAILADGTQETLGTFTAPRANKDKDSDKFGNRDNYTNQFVIELTKEQQAKFASADGFTMSATVGVGSTKEGGFSDVRIEGVLNGTVENVARYTLATAVSPENAGTVNVYPAGTEFEDGTEIRLTAKKNFGYKFVNWTDASGNVVSESEQFTHTLNADEVFTANFQKLNTYSLDITVLKPANGYMVTATPEPAIVDGKKMYEEGTNVTLTATGNKIMTFTNWSNGETSNTISVLMDQDIALTANFSAIDFIVGWDFILRGNDGRVADFAAAENDAASLILRNEAGETSGWLDKSYEADNSGYEGGHCAVNWRTTGLGDYYWQTMVNAEAFTDIKVSSAMLYNYNAYTTYNVEYSLDGNEWKRIGSINIEGRKNWKEEEFALPKDADNKKSVYIRWIADKTSDIDGTTSDNDGIAISKIFITGAENHINDGKAPVLVSTVPENGNANASANGKIILTFDEKVVVAEGVKATLASATGSAKMELSPVVSGKTVIFEYKGLEYSTEYIFSLPSKSVSDLTENFNENEITISFSTKTRPAVTKAMYDFIVPDNGDFKAAIAAAAKRADTSVRFRIFIKQGAYTIPASETETVTGCDGVAYPSPITYITSPNISIIGEGMDNTSVVNTLPDVEVPGDNGPKNPIEGLHNNQTIDLGKAAVNTYIQDITVKNGMKDSRGRNAALEDNSNKTVCKNVCLHGYQDTYLSNNQNGRFYFENGRLRGRTDFLCGKGDVYYNGVNLVICDNGYIAVPSTPKQYGYIFKDCEINGEKNDVNGKYTLGRPWGDGTPIALFINTKMNVQPSAVGWNEMGTGWPKRFAEYNSVTSNGTVIDLSNRKKTFGDGHENNPVLSAAEAAQMTIATVMGADDDWDPTAATEQASAPKNVRLAGNELTWDNSDYVLCWAICENGKVIAFTTENSYKVADTESKYSVRAANEMGGLGEAADATVLSGISNVENAAGVVNTLYYNMQGIRVDESYKGTVVKVQVMSDGGRTVVKQNRQ</sequence>
<evidence type="ECO:0000259" key="8">
    <source>
        <dbReference type="Pfam" id="PF18998"/>
    </source>
</evidence>
<feature type="domain" description="Bacterial repeat" evidence="8">
    <location>
        <begin position="691"/>
        <end position="755"/>
    </location>
</feature>
<evidence type="ECO:0000256" key="4">
    <source>
        <dbReference type="ARBA" id="ARBA00023085"/>
    </source>
</evidence>
<gene>
    <name evidence="9" type="ORF">HPS56_02370</name>
</gene>
<evidence type="ECO:0000313" key="9">
    <source>
        <dbReference type="EMBL" id="NPD91204.1"/>
    </source>
</evidence>
<dbReference type="PANTHER" id="PTHR31321:SF57">
    <property type="entry name" value="PECTINESTERASE 53-RELATED"/>
    <property type="match status" value="1"/>
</dbReference>
<proteinExistence type="inferred from homology"/>
<feature type="signal peptide" evidence="5">
    <location>
        <begin position="1"/>
        <end position="23"/>
    </location>
</feature>
<name>A0ABX2AJA3_9BACT</name>
<dbReference type="Gene3D" id="2.60.120.260">
    <property type="entry name" value="Galactose-binding domain-like"/>
    <property type="match status" value="1"/>
</dbReference>
<dbReference type="Gene3D" id="2.160.20.10">
    <property type="entry name" value="Single-stranded right-handed beta-helix, Pectin lyase-like"/>
    <property type="match status" value="1"/>
</dbReference>
<keyword evidence="3" id="KW-0378">Hydrolase</keyword>